<dbReference type="InterPro" id="IPR036890">
    <property type="entry name" value="HATPase_C_sf"/>
</dbReference>
<dbReference type="SUPFAM" id="SSF52172">
    <property type="entry name" value="CheY-like"/>
    <property type="match status" value="1"/>
</dbReference>
<keyword evidence="8 19" id="KW-0812">Transmembrane</keyword>
<proteinExistence type="inferred from homology"/>
<dbReference type="InterPro" id="IPR001789">
    <property type="entry name" value="Sig_transdc_resp-reg_receiver"/>
</dbReference>
<dbReference type="GO" id="GO:0005524">
    <property type="term" value="F:ATP binding"/>
    <property type="evidence" value="ECO:0007669"/>
    <property type="project" value="UniProtKB-KW"/>
</dbReference>
<feature type="domain" description="Histidine kinase" evidence="20">
    <location>
        <begin position="1024"/>
        <end position="1244"/>
    </location>
</feature>
<comment type="similarity">
    <text evidence="3">In the N-terminal section; belongs to the phytochrome family.</text>
</comment>
<dbReference type="InterPro" id="IPR003661">
    <property type="entry name" value="HisK_dim/P_dom"/>
</dbReference>
<dbReference type="Pfam" id="PF08447">
    <property type="entry name" value="PAS_3"/>
    <property type="match status" value="1"/>
</dbReference>
<dbReference type="SUPFAM" id="SSF55781">
    <property type="entry name" value="GAF domain-like"/>
    <property type="match status" value="1"/>
</dbReference>
<dbReference type="EC" id="2.7.13.3" evidence="4"/>
<keyword evidence="7" id="KW-0808">Transferase</keyword>
<dbReference type="InterPro" id="IPR013656">
    <property type="entry name" value="PAS_4"/>
</dbReference>
<evidence type="ECO:0000256" key="16">
    <source>
        <dbReference type="PROSITE-ProRule" id="PRU00169"/>
    </source>
</evidence>
<dbReference type="Gene3D" id="6.10.340.10">
    <property type="match status" value="1"/>
</dbReference>
<dbReference type="Gene3D" id="3.30.450.20">
    <property type="entry name" value="PAS domain"/>
    <property type="match status" value="4"/>
</dbReference>
<dbReference type="GO" id="GO:0000155">
    <property type="term" value="F:phosphorelay sensor kinase activity"/>
    <property type="evidence" value="ECO:0007669"/>
    <property type="project" value="InterPro"/>
</dbReference>
<dbReference type="SUPFAM" id="SSF55874">
    <property type="entry name" value="ATPase domain of HSP90 chaperone/DNA topoisomerase II/histidine kinase"/>
    <property type="match status" value="1"/>
</dbReference>
<evidence type="ECO:0000256" key="13">
    <source>
        <dbReference type="ARBA" id="ARBA00023012"/>
    </source>
</evidence>
<dbReference type="InterPro" id="IPR013655">
    <property type="entry name" value="PAS_fold_3"/>
</dbReference>
<feature type="domain" description="PAC" evidence="23">
    <location>
        <begin position="631"/>
        <end position="683"/>
    </location>
</feature>
<protein>
    <recommendedName>
        <fullName evidence="15">Circadian input-output histidine kinase CikA</fullName>
        <ecNumber evidence="4">2.7.13.3</ecNumber>
    </recommendedName>
</protein>
<dbReference type="Gene3D" id="1.10.287.130">
    <property type="match status" value="1"/>
</dbReference>
<feature type="domain" description="Response regulatory" evidence="21">
    <location>
        <begin position="1270"/>
        <end position="1386"/>
    </location>
</feature>
<dbReference type="Pfam" id="PF02518">
    <property type="entry name" value="HATPase_c"/>
    <property type="match status" value="1"/>
</dbReference>
<dbReference type="PROSITE" id="PS50109">
    <property type="entry name" value="HIS_KIN"/>
    <property type="match status" value="1"/>
</dbReference>
<dbReference type="PANTHER" id="PTHR45339">
    <property type="entry name" value="HYBRID SIGNAL TRANSDUCTION HISTIDINE KINASE J"/>
    <property type="match status" value="1"/>
</dbReference>
<reference evidence="24" key="2">
    <citation type="journal article" date="2021" name="Mar. Drugs">
        <title>Genome Reduction and Secondary Metabolism of the Marine Sponge-Associated Cyanobacterium Leptothoe.</title>
        <authorList>
            <person name="Konstantinou D."/>
            <person name="Popin R.V."/>
            <person name="Fewer D.P."/>
            <person name="Sivonen K."/>
            <person name="Gkelis S."/>
        </authorList>
    </citation>
    <scope>NUCLEOTIDE SEQUENCE</scope>
    <source>
        <strain evidence="24">TAU-MAC 1115</strain>
    </source>
</reference>
<dbReference type="InterPro" id="IPR011006">
    <property type="entry name" value="CheY-like_superfamily"/>
</dbReference>
<feature type="transmembrane region" description="Helical" evidence="19">
    <location>
        <begin position="337"/>
        <end position="358"/>
    </location>
</feature>
<dbReference type="InterPro" id="IPR005467">
    <property type="entry name" value="His_kinase_dom"/>
</dbReference>
<keyword evidence="14 19" id="KW-0472">Membrane</keyword>
<dbReference type="Gene3D" id="3.40.50.2300">
    <property type="match status" value="1"/>
</dbReference>
<evidence type="ECO:0000256" key="8">
    <source>
        <dbReference type="ARBA" id="ARBA00022692"/>
    </source>
</evidence>
<dbReference type="SMART" id="SM00448">
    <property type="entry name" value="REC"/>
    <property type="match status" value="1"/>
</dbReference>
<dbReference type="SMART" id="SM00091">
    <property type="entry name" value="PAS"/>
    <property type="match status" value="3"/>
</dbReference>
<dbReference type="SMART" id="SM00387">
    <property type="entry name" value="HATPase_c"/>
    <property type="match status" value="1"/>
</dbReference>
<dbReference type="InterPro" id="IPR003594">
    <property type="entry name" value="HATPase_dom"/>
</dbReference>
<dbReference type="InterPro" id="IPR000014">
    <property type="entry name" value="PAS"/>
</dbReference>
<dbReference type="InterPro" id="IPR029016">
    <property type="entry name" value="GAF-like_dom_sf"/>
</dbReference>
<evidence type="ECO:0000256" key="7">
    <source>
        <dbReference type="ARBA" id="ARBA00022679"/>
    </source>
</evidence>
<evidence type="ECO:0000259" key="20">
    <source>
        <dbReference type="PROSITE" id="PS50109"/>
    </source>
</evidence>
<keyword evidence="12 19" id="KW-1133">Transmembrane helix</keyword>
<evidence type="ECO:0000256" key="6">
    <source>
        <dbReference type="ARBA" id="ARBA00022553"/>
    </source>
</evidence>
<evidence type="ECO:0000313" key="24">
    <source>
        <dbReference type="EMBL" id="MBT9316697.1"/>
    </source>
</evidence>
<dbReference type="SMART" id="SM00065">
    <property type="entry name" value="GAF"/>
    <property type="match status" value="1"/>
</dbReference>
<dbReference type="CDD" id="cd00082">
    <property type="entry name" value="HisKA"/>
    <property type="match status" value="1"/>
</dbReference>
<dbReference type="InterPro" id="IPR036097">
    <property type="entry name" value="HisK_dim/P_sf"/>
</dbReference>
<dbReference type="FunFam" id="1.10.287.130:FF:000004">
    <property type="entry name" value="Ethylene receptor 1"/>
    <property type="match status" value="1"/>
</dbReference>
<dbReference type="Pfam" id="PF00072">
    <property type="entry name" value="Response_reg"/>
    <property type="match status" value="1"/>
</dbReference>
<feature type="domain" description="PAC" evidence="23">
    <location>
        <begin position="768"/>
        <end position="819"/>
    </location>
</feature>
<dbReference type="CDD" id="cd12913">
    <property type="entry name" value="PDC1_MCP_like"/>
    <property type="match status" value="1"/>
</dbReference>
<dbReference type="CDD" id="cd16922">
    <property type="entry name" value="HATPase_EvgS-ArcB-TorS-like"/>
    <property type="match status" value="1"/>
</dbReference>
<evidence type="ECO:0000313" key="25">
    <source>
        <dbReference type="Proteomes" id="UP000717364"/>
    </source>
</evidence>
<dbReference type="InterPro" id="IPR035965">
    <property type="entry name" value="PAS-like_dom_sf"/>
</dbReference>
<dbReference type="InterPro" id="IPR003018">
    <property type="entry name" value="GAF"/>
</dbReference>
<dbReference type="InterPro" id="IPR000700">
    <property type="entry name" value="PAS-assoc_C"/>
</dbReference>
<evidence type="ECO:0000259" key="21">
    <source>
        <dbReference type="PROSITE" id="PS50110"/>
    </source>
</evidence>
<evidence type="ECO:0000256" key="18">
    <source>
        <dbReference type="SAM" id="MobiDB-lite"/>
    </source>
</evidence>
<evidence type="ECO:0000256" key="14">
    <source>
        <dbReference type="ARBA" id="ARBA00023136"/>
    </source>
</evidence>
<evidence type="ECO:0000256" key="10">
    <source>
        <dbReference type="ARBA" id="ARBA00022777"/>
    </source>
</evidence>
<dbReference type="GO" id="GO:0005886">
    <property type="term" value="C:plasma membrane"/>
    <property type="evidence" value="ECO:0007669"/>
    <property type="project" value="UniProtKB-SubCell"/>
</dbReference>
<feature type="domain" description="PAS" evidence="22">
    <location>
        <begin position="431"/>
        <end position="506"/>
    </location>
</feature>
<dbReference type="PRINTS" id="PR00344">
    <property type="entry name" value="BCTRLSENSOR"/>
</dbReference>
<feature type="transmembrane region" description="Helical" evidence="19">
    <location>
        <begin position="6"/>
        <end position="29"/>
    </location>
</feature>
<dbReference type="EMBL" id="JADOES010000031">
    <property type="protein sequence ID" value="MBT9316697.1"/>
    <property type="molecule type" value="Genomic_DNA"/>
</dbReference>
<comment type="catalytic activity">
    <reaction evidence="1">
        <text>ATP + protein L-histidine = ADP + protein N-phospho-L-histidine.</text>
        <dbReference type="EC" id="2.7.13.3"/>
    </reaction>
</comment>
<dbReference type="InterPro" id="IPR033479">
    <property type="entry name" value="dCache_1"/>
</dbReference>
<feature type="region of interest" description="Disordered" evidence="18">
    <location>
        <begin position="243"/>
        <end position="262"/>
    </location>
</feature>
<dbReference type="PROSITE" id="PS50110">
    <property type="entry name" value="RESPONSE_REGULATORY"/>
    <property type="match status" value="1"/>
</dbReference>
<dbReference type="Gene3D" id="3.30.565.10">
    <property type="entry name" value="Histidine kinase-like ATPase, C-terminal domain"/>
    <property type="match status" value="1"/>
</dbReference>
<keyword evidence="6 16" id="KW-0597">Phosphoprotein</keyword>
<feature type="domain" description="PAS" evidence="22">
    <location>
        <begin position="555"/>
        <end position="627"/>
    </location>
</feature>
<comment type="caution">
    <text evidence="24">The sequence shown here is derived from an EMBL/GenBank/DDBJ whole genome shotgun (WGS) entry which is preliminary data.</text>
</comment>
<dbReference type="RefSeq" id="WP_215609763.1">
    <property type="nucleotide sequence ID" value="NZ_JADOES010000031.1"/>
</dbReference>
<feature type="domain" description="PAS" evidence="22">
    <location>
        <begin position="691"/>
        <end position="765"/>
    </location>
</feature>
<evidence type="ECO:0000256" key="9">
    <source>
        <dbReference type="ARBA" id="ARBA00022741"/>
    </source>
</evidence>
<dbReference type="InterPro" id="IPR001610">
    <property type="entry name" value="PAC"/>
</dbReference>
<feature type="coiled-coil region" evidence="17">
    <location>
        <begin position="389"/>
        <end position="423"/>
    </location>
</feature>
<feature type="modified residue" description="4-aspartylphosphate" evidence="16">
    <location>
        <position position="1319"/>
    </location>
</feature>
<dbReference type="Pfam" id="PF13426">
    <property type="entry name" value="PAS_9"/>
    <property type="match status" value="1"/>
</dbReference>
<evidence type="ECO:0000256" key="12">
    <source>
        <dbReference type="ARBA" id="ARBA00022989"/>
    </source>
</evidence>
<dbReference type="SUPFAM" id="SSF47384">
    <property type="entry name" value="Homodimeric domain of signal transducing histidine kinase"/>
    <property type="match status" value="1"/>
</dbReference>
<dbReference type="InterPro" id="IPR004358">
    <property type="entry name" value="Sig_transdc_His_kin-like_C"/>
</dbReference>
<keyword evidence="5" id="KW-1003">Cell membrane</keyword>
<evidence type="ECO:0000256" key="3">
    <source>
        <dbReference type="ARBA" id="ARBA00006402"/>
    </source>
</evidence>
<gene>
    <name evidence="24" type="ORF">IXB50_14810</name>
</gene>
<keyword evidence="17" id="KW-0175">Coiled coil</keyword>
<keyword evidence="10" id="KW-0418">Kinase</keyword>
<evidence type="ECO:0000256" key="5">
    <source>
        <dbReference type="ARBA" id="ARBA00022475"/>
    </source>
</evidence>
<keyword evidence="13" id="KW-0902">Two-component regulatory system</keyword>
<dbReference type="Pfam" id="PF08448">
    <property type="entry name" value="PAS_4"/>
    <property type="match status" value="1"/>
</dbReference>
<dbReference type="Gene3D" id="3.30.450.40">
    <property type="match status" value="1"/>
</dbReference>
<dbReference type="PROSITE" id="PS50113">
    <property type="entry name" value="PAC"/>
    <property type="match status" value="2"/>
</dbReference>
<dbReference type="CDD" id="cd17546">
    <property type="entry name" value="REC_hyHK_CKI1_RcsC-like"/>
    <property type="match status" value="1"/>
</dbReference>
<evidence type="ECO:0000256" key="17">
    <source>
        <dbReference type="SAM" id="Coils"/>
    </source>
</evidence>
<dbReference type="SMART" id="SM00388">
    <property type="entry name" value="HisKA"/>
    <property type="match status" value="1"/>
</dbReference>
<evidence type="ECO:0000256" key="19">
    <source>
        <dbReference type="SAM" id="Phobius"/>
    </source>
</evidence>
<organism evidence="24 25">
    <name type="scientific">Leptothoe spongobia TAU-MAC 1115</name>
    <dbReference type="NCBI Taxonomy" id="1967444"/>
    <lineage>
        <taxon>Bacteria</taxon>
        <taxon>Bacillati</taxon>
        <taxon>Cyanobacteriota</taxon>
        <taxon>Cyanophyceae</taxon>
        <taxon>Nodosilineales</taxon>
        <taxon>Cymatolegaceae</taxon>
        <taxon>Leptothoe</taxon>
        <taxon>Leptothoe spongobia</taxon>
    </lineage>
</organism>
<evidence type="ECO:0000259" key="22">
    <source>
        <dbReference type="PROSITE" id="PS50112"/>
    </source>
</evidence>
<keyword evidence="11" id="KW-0067">ATP-binding</keyword>
<evidence type="ECO:0000256" key="11">
    <source>
        <dbReference type="ARBA" id="ARBA00022840"/>
    </source>
</evidence>
<dbReference type="FunFam" id="3.30.565.10:FF:000010">
    <property type="entry name" value="Sensor histidine kinase RcsC"/>
    <property type="match status" value="1"/>
</dbReference>
<sequence>MKLSLRSLIAIPLITQVVVVTAATGWLAYRNNQQAIQELAYQILVETGDHFEHELQHHTTIPTLITQENLDTLELQLLDPTNLEGWFPYLYRQIQRFPEITYIYYGNTQGQYVEINRLPDGDLEFALKADPLDERVKIYPISDNGRVLPAEPKHPYDPRERPWYNVALDHQQARWTNVYDFNDPSPTYGLSFVRPYISDDKLQGVLGADFTLRALETFLTNEQPSRSSVSFLVNADGKILASSEGSSSFKQPQDSASPQQNRQQALVSIAVEQVLHKLESDESLTREQQFKFRVQTENYWVQITPFSDSYGLKWFGVSLLPEADFTSQIRTNNRNTLLLCLLAMGVASGVSLVIARIISNPMGHLGLATQEITRNRAPQCILPSPIHELNLLIDSFNQMEENLAESRAQLEAYSQCLEELVEQRTQSLRQSEATFATTFQASPNAISLSTLNEGRYIKINERFVELIGIPREAVIGRTSTELGIWVEPQTRAIFQRELENQTLRNQEWSFRKPSGEIITVLISAAIIHFKTETCILLIANDIGERIAAQTRLRQSEERWQLALKGNNDGIWDWNLTTNEIFYSARWKEILGYEESEISPNRDEWKSRLHPEDRERVLQATAAHLHQETPYFTEEYRLRCKNGEYIWILDRGQALWDNEGKAIRMTGSHTDISDRKYIEENLRRSQATIQQQEQFLRSIYNSVATGIFVVSVLDDRKFRYIDSNATAEHMAGTSRHALANATPEDLFSPETAAEVINKYQYCVDRGETLTFEENLLINNQSTWWLTTLNPLEDSQGQIYRIIGTTFNITQRRNAEEALAQQVKSEKLLTSLTHQIRQSLDTQKTYETTVDQIGLEFGVSRCCLLIYSEQPKPHIDTVAEYLIPDYRSRGDTEVPILNNAHIRAVLSQDFALVTHDVTEAPLLEAVLPLLDQMQIKSMMTIRTSYQGQPNGVIEIHQCDRKRIWLPWEIELLESVAAQVGIAIAQARLLEQEHTQREALVRQNIALETAIQAAEQASRVKGQFLANMSHELRTPLNAILGFAQIMQRTLQNDPQRFQQESAEHLQIIQNSSDHLLTLINDILDMSKIEAGQINVNLQPFNLHNLLQAIEAMFHARALEKSLTLKCKRAPEVPKYIQTDEAKLRQILINLVDNAIKFTHRGSITIRVWGQQDLQMAVEDTGQGIHPEELDYLFDAFYQAEAGRQTQGGTGLGLAISQTYVKLLGGNLSVNSSLTQGSVFQFTIPITVIEHPNNSMNESYLTVVRLASDQPNYRILVVEDKWASRTLLMKLLESTGFNVRGAANGKDALEIWETWQPHLIWMDMRMPVMDGYEATQRIRSHTRGQATAIIALTASALESEKQIVLSAGCDDFIRKPLQDKIIFEKLQQHLGVKYIYAQQTSSPFHTSDHLPQITPAQLSRQPQAWLQQLNSAASLADAEWVSQLINELPLSDKTLAKALTKLVKGYRCDLIAELSTLSIKQQKS</sequence>
<comment type="subcellular location">
    <subcellularLocation>
        <location evidence="2">Cell membrane</location>
        <topology evidence="2">Multi-pass membrane protein</topology>
    </subcellularLocation>
</comment>
<dbReference type="PANTHER" id="PTHR45339:SF1">
    <property type="entry name" value="HYBRID SIGNAL TRANSDUCTION HISTIDINE KINASE J"/>
    <property type="match status" value="1"/>
</dbReference>
<keyword evidence="25" id="KW-1185">Reference proteome</keyword>
<dbReference type="Pfam" id="PF01590">
    <property type="entry name" value="GAF"/>
    <property type="match status" value="1"/>
</dbReference>
<evidence type="ECO:0000259" key="23">
    <source>
        <dbReference type="PROSITE" id="PS50113"/>
    </source>
</evidence>
<dbReference type="SMART" id="SM00086">
    <property type="entry name" value="PAC"/>
    <property type="match status" value="3"/>
</dbReference>
<accession>A0A947DGM1</accession>
<evidence type="ECO:0000256" key="15">
    <source>
        <dbReference type="ARBA" id="ARBA00074306"/>
    </source>
</evidence>
<keyword evidence="9" id="KW-0547">Nucleotide-binding</keyword>
<evidence type="ECO:0000256" key="1">
    <source>
        <dbReference type="ARBA" id="ARBA00000085"/>
    </source>
</evidence>
<evidence type="ECO:0000256" key="4">
    <source>
        <dbReference type="ARBA" id="ARBA00012438"/>
    </source>
</evidence>
<dbReference type="Pfam" id="PF02743">
    <property type="entry name" value="dCache_1"/>
    <property type="match status" value="1"/>
</dbReference>
<dbReference type="PROSITE" id="PS50112">
    <property type="entry name" value="PAS"/>
    <property type="match status" value="3"/>
</dbReference>
<dbReference type="NCBIfam" id="TIGR00229">
    <property type="entry name" value="sensory_box"/>
    <property type="match status" value="3"/>
</dbReference>
<dbReference type="SUPFAM" id="SSF55785">
    <property type="entry name" value="PYP-like sensor domain (PAS domain)"/>
    <property type="match status" value="3"/>
</dbReference>
<dbReference type="Pfam" id="PF00512">
    <property type="entry name" value="HisKA"/>
    <property type="match status" value="1"/>
</dbReference>
<name>A0A947DGM1_9CYAN</name>
<dbReference type="CDD" id="cd00130">
    <property type="entry name" value="PAS"/>
    <property type="match status" value="3"/>
</dbReference>
<evidence type="ECO:0000256" key="2">
    <source>
        <dbReference type="ARBA" id="ARBA00004651"/>
    </source>
</evidence>
<reference evidence="24" key="1">
    <citation type="submission" date="2020-11" db="EMBL/GenBank/DDBJ databases">
        <authorList>
            <person name="Konstantinou D."/>
            <person name="Gkelis S."/>
            <person name="Popin R."/>
            <person name="Fewer D."/>
            <person name="Sivonen K."/>
        </authorList>
    </citation>
    <scope>NUCLEOTIDE SEQUENCE</scope>
    <source>
        <strain evidence="24">TAU-MAC 1115</strain>
    </source>
</reference>
<dbReference type="Proteomes" id="UP000717364">
    <property type="component" value="Unassembled WGS sequence"/>
</dbReference>